<gene>
    <name evidence="2" type="ORF">NEMVEDRAFT_v1g241853</name>
</gene>
<evidence type="ECO:0000313" key="3">
    <source>
        <dbReference type="Proteomes" id="UP000001593"/>
    </source>
</evidence>
<dbReference type="PhylomeDB" id="A7RZW8"/>
<feature type="region of interest" description="Disordered" evidence="1">
    <location>
        <begin position="521"/>
        <end position="567"/>
    </location>
</feature>
<feature type="compositionally biased region" description="Polar residues" evidence="1">
    <location>
        <begin position="249"/>
        <end position="272"/>
    </location>
</feature>
<feature type="compositionally biased region" description="Basic and acidic residues" evidence="1">
    <location>
        <begin position="36"/>
        <end position="48"/>
    </location>
</feature>
<name>A7RZW8_NEMVE</name>
<dbReference type="OMA" id="FASHQPY"/>
<evidence type="ECO:0000313" key="2">
    <source>
        <dbReference type="EMBL" id="EDO43063.1"/>
    </source>
</evidence>
<feature type="region of interest" description="Disordered" evidence="1">
    <location>
        <begin position="241"/>
        <end position="277"/>
    </location>
</feature>
<feature type="region of interest" description="Disordered" evidence="1">
    <location>
        <begin position="715"/>
        <end position="742"/>
    </location>
</feature>
<evidence type="ECO:0000256" key="1">
    <source>
        <dbReference type="SAM" id="MobiDB-lite"/>
    </source>
</evidence>
<feature type="region of interest" description="Disordered" evidence="1">
    <location>
        <begin position="216"/>
        <end position="235"/>
    </location>
</feature>
<feature type="compositionally biased region" description="Polar residues" evidence="1">
    <location>
        <begin position="391"/>
        <end position="411"/>
    </location>
</feature>
<feature type="compositionally biased region" description="Polar residues" evidence="1">
    <location>
        <begin position="609"/>
        <end position="619"/>
    </location>
</feature>
<feature type="compositionally biased region" description="Polar residues" evidence="1">
    <location>
        <begin position="67"/>
        <end position="98"/>
    </location>
</feature>
<organism evidence="2 3">
    <name type="scientific">Nematostella vectensis</name>
    <name type="common">Starlet sea anemone</name>
    <dbReference type="NCBI Taxonomy" id="45351"/>
    <lineage>
        <taxon>Eukaryota</taxon>
        <taxon>Metazoa</taxon>
        <taxon>Cnidaria</taxon>
        <taxon>Anthozoa</taxon>
        <taxon>Hexacorallia</taxon>
        <taxon>Actiniaria</taxon>
        <taxon>Edwardsiidae</taxon>
        <taxon>Nematostella</taxon>
    </lineage>
</organism>
<feature type="region of interest" description="Disordered" evidence="1">
    <location>
        <begin position="19"/>
        <end position="48"/>
    </location>
</feature>
<dbReference type="InParanoid" id="A7RZW8"/>
<feature type="region of interest" description="Disordered" evidence="1">
    <location>
        <begin position="461"/>
        <end position="480"/>
    </location>
</feature>
<dbReference type="Proteomes" id="UP000001593">
    <property type="component" value="Unassembled WGS sequence"/>
</dbReference>
<feature type="region of interest" description="Disordered" evidence="1">
    <location>
        <begin position="582"/>
        <end position="642"/>
    </location>
</feature>
<sequence>MKDKNRERYDDYFKVPKVERHARGDGKEANIVYHELNPDNNKHETTRPREILSITNAAVEGLNTARISSGSDSTSAKEGWPESTSVQDEADQHQLSTSSKDELQSSSTTTMSGSFSGVQRVRVPSRLLKEIPSPLDTHHDYTGDSTQGDFTPIVVQHFDDPSAKTFPSSNHHPGLAVPPMGYSLRPPSTEAVSTTTMQSHLITEARDGEIGCQTVSQRQQEPALSHNQTQPTKKQFQFEEPNLGKRMSKQQADNRILQQGDPNTRNTASIQTEPDKVKAKSFLLNEKERSLKEQFMQRQDKKSAPVRRVVMPTVIPTQGTQQSGPKPDDPVSTAAAIAAAAASAATVPFLQSQQIQTTAMQDKFTEPVIPASQGNSGTMQHGVAPPVSACPSHQPSHATMSDARLNTSTHLVPTPHHSSDRPHHATSYNAPSGMPTHREPPPHPSFASHQPYHVTSCDALSGMQTHREPPPHPSFASHQPYHVTSCDALSGMPTHREPPPHPSFASHQPYHVASCDALSGMPTHRVPPPHPLSAPYRLHHGTSCDAPPDMPRHGVPPPHPSSVPHQPVVKQAWVQPEQQVVYKAASDQAKEHRPVDRPTKGQRDKTMAVKSTKTQTSPQEYRESPLHTPLPRKRLPVPISSTHIAPPTERVALGHHDKRVHFDDDDHWRARDDERKTRKARDIIEELLGKRRKVPDTWHTPLGMKERRTVLDTRHDTNGTRWDTNHTRLDANDSRQDMLRRQ</sequence>
<feature type="compositionally biased region" description="Basic and acidic residues" evidence="1">
    <location>
        <begin position="588"/>
        <end position="607"/>
    </location>
</feature>
<feature type="compositionally biased region" description="Basic and acidic residues" evidence="1">
    <location>
        <begin position="19"/>
        <end position="28"/>
    </location>
</feature>
<dbReference type="EMBL" id="DS469558">
    <property type="protein sequence ID" value="EDO43063.1"/>
    <property type="molecule type" value="Genomic_DNA"/>
</dbReference>
<accession>A7RZW8</accession>
<feature type="region of interest" description="Disordered" evidence="1">
    <location>
        <begin position="486"/>
        <end position="508"/>
    </location>
</feature>
<feature type="region of interest" description="Disordered" evidence="1">
    <location>
        <begin position="67"/>
        <end position="123"/>
    </location>
</feature>
<feature type="compositionally biased region" description="Low complexity" evidence="1">
    <location>
        <begin position="105"/>
        <end position="117"/>
    </location>
</feature>
<reference evidence="2 3" key="1">
    <citation type="journal article" date="2007" name="Science">
        <title>Sea anemone genome reveals ancestral eumetazoan gene repertoire and genomic organization.</title>
        <authorList>
            <person name="Putnam N.H."/>
            <person name="Srivastava M."/>
            <person name="Hellsten U."/>
            <person name="Dirks B."/>
            <person name="Chapman J."/>
            <person name="Salamov A."/>
            <person name="Terry A."/>
            <person name="Shapiro H."/>
            <person name="Lindquist E."/>
            <person name="Kapitonov V.V."/>
            <person name="Jurka J."/>
            <person name="Genikhovich G."/>
            <person name="Grigoriev I.V."/>
            <person name="Lucas S.M."/>
            <person name="Steele R.E."/>
            <person name="Finnerty J.R."/>
            <person name="Technau U."/>
            <person name="Martindale M.Q."/>
            <person name="Rokhsar D.S."/>
        </authorList>
    </citation>
    <scope>NUCLEOTIDE SEQUENCE [LARGE SCALE GENOMIC DNA]</scope>
    <source>
        <strain evidence="3">CH2 X CH6</strain>
    </source>
</reference>
<dbReference type="AlphaFoldDB" id="A7RZW8"/>
<keyword evidence="3" id="KW-1185">Reference proteome</keyword>
<protein>
    <submittedName>
        <fullName evidence="2">Uncharacterized protein</fullName>
    </submittedName>
</protein>
<proteinExistence type="predicted"/>
<dbReference type="HOGENOM" id="CLU_374414_0_0_1"/>
<feature type="region of interest" description="Disordered" evidence="1">
    <location>
        <begin position="374"/>
        <end position="451"/>
    </location>
</feature>